<reference evidence="6" key="2">
    <citation type="journal article" date="2021" name="PeerJ">
        <title>Extensive microbial diversity within the chicken gut microbiome revealed by metagenomics and culture.</title>
        <authorList>
            <person name="Gilroy R."/>
            <person name="Ravi A."/>
            <person name="Getino M."/>
            <person name="Pursley I."/>
            <person name="Horton D.L."/>
            <person name="Alikhan N.F."/>
            <person name="Baker D."/>
            <person name="Gharbi K."/>
            <person name="Hall N."/>
            <person name="Watson M."/>
            <person name="Adriaenssens E.M."/>
            <person name="Foster-Nyarko E."/>
            <person name="Jarju S."/>
            <person name="Secka A."/>
            <person name="Antonio M."/>
            <person name="Oren A."/>
            <person name="Chaudhuri R.R."/>
            <person name="La Ragione R."/>
            <person name="Hildebrand F."/>
            <person name="Pallen M.J."/>
        </authorList>
    </citation>
    <scope>NUCLEOTIDE SEQUENCE</scope>
    <source>
        <strain evidence="6">ChiSjej6B24-2974</strain>
    </source>
</reference>
<dbReference type="EMBL" id="DVFZ01000053">
    <property type="protein sequence ID" value="HIQ82544.1"/>
    <property type="molecule type" value="Genomic_DNA"/>
</dbReference>
<comment type="pathway">
    <text evidence="1">Cofactor biosynthesis; adenosylcobalamin biosynthesis.</text>
</comment>
<dbReference type="PANTHER" id="PTHR43588:SF1">
    <property type="entry name" value="COBALT-PRECORRIN-8 METHYLMUTASE"/>
    <property type="match status" value="1"/>
</dbReference>
<keyword evidence="3" id="KW-0169">Cobalamin biosynthesis</keyword>
<dbReference type="Proteomes" id="UP000824260">
    <property type="component" value="Unassembled WGS sequence"/>
</dbReference>
<accession>A0A9D0ZNH5</accession>
<reference evidence="6" key="1">
    <citation type="submission" date="2020-10" db="EMBL/GenBank/DDBJ databases">
        <authorList>
            <person name="Gilroy R."/>
        </authorList>
    </citation>
    <scope>NUCLEOTIDE SEQUENCE</scope>
    <source>
        <strain evidence="6">ChiSjej6B24-2974</strain>
    </source>
</reference>
<dbReference type="AlphaFoldDB" id="A0A9D0ZNH5"/>
<protein>
    <submittedName>
        <fullName evidence="6">Precorrin-8X methylmutase</fullName>
    </submittedName>
</protein>
<name>A0A9D0ZNH5_9FIRM</name>
<dbReference type="GO" id="GO:0009236">
    <property type="term" value="P:cobalamin biosynthetic process"/>
    <property type="evidence" value="ECO:0007669"/>
    <property type="project" value="UniProtKB-KW"/>
</dbReference>
<comment type="similarity">
    <text evidence="2">Belongs to the CobH/CbiC family.</text>
</comment>
<dbReference type="SUPFAM" id="SSF63965">
    <property type="entry name" value="Precorrin-8X methylmutase CbiC/CobH"/>
    <property type="match status" value="1"/>
</dbReference>
<dbReference type="Gene3D" id="3.40.50.10230">
    <property type="entry name" value="Cobalamin biosynthesis CobH/CbiC, precorrin-8X methylmutase"/>
    <property type="match status" value="1"/>
</dbReference>
<gene>
    <name evidence="6" type="ORF">IAA52_05520</name>
</gene>
<proteinExistence type="inferred from homology"/>
<evidence type="ECO:0000256" key="3">
    <source>
        <dbReference type="ARBA" id="ARBA00022573"/>
    </source>
</evidence>
<sequence length="202" mass="21687">MIRKMQADGRHRAGIPYLNQEMTDILSAVEQETGDLALAQSIYFSPTALTHIKRLIDMGGSIITDTTLVANDISLDLLGNKGAKVLCFIDDPQVVMLAEQRRVTRAEVAVDYGLAVPGLKLMVVGSAPAAINRLIQRRMHEPMSDVCVLAAPSGFASAVQLKERLLDSDLASIIARGKKGGIPATVTLVNAILREINGKSIV</sequence>
<dbReference type="InterPro" id="IPR036588">
    <property type="entry name" value="CobH/CbiC_sf"/>
</dbReference>
<comment type="caution">
    <text evidence="6">The sequence shown here is derived from an EMBL/GenBank/DDBJ whole genome shotgun (WGS) entry which is preliminary data.</text>
</comment>
<evidence type="ECO:0000256" key="2">
    <source>
        <dbReference type="ARBA" id="ARBA00009774"/>
    </source>
</evidence>
<dbReference type="Pfam" id="PF02570">
    <property type="entry name" value="CbiC"/>
    <property type="match status" value="1"/>
</dbReference>
<dbReference type="InterPro" id="IPR003722">
    <property type="entry name" value="Cbl_synth_CobH/CbiC"/>
</dbReference>
<dbReference type="GO" id="GO:0016993">
    <property type="term" value="F:precorrin-8X methylmutase activity"/>
    <property type="evidence" value="ECO:0007669"/>
    <property type="project" value="InterPro"/>
</dbReference>
<evidence type="ECO:0000259" key="5">
    <source>
        <dbReference type="Pfam" id="PF02570"/>
    </source>
</evidence>
<evidence type="ECO:0000313" key="6">
    <source>
        <dbReference type="EMBL" id="HIQ82544.1"/>
    </source>
</evidence>
<organism evidence="6 7">
    <name type="scientific">Candidatus Pullichristensenella stercorigallinarum</name>
    <dbReference type="NCBI Taxonomy" id="2840909"/>
    <lineage>
        <taxon>Bacteria</taxon>
        <taxon>Bacillati</taxon>
        <taxon>Bacillota</taxon>
        <taxon>Clostridia</taxon>
        <taxon>Candidatus Pullichristensenella</taxon>
    </lineage>
</organism>
<evidence type="ECO:0000313" key="7">
    <source>
        <dbReference type="Proteomes" id="UP000824260"/>
    </source>
</evidence>
<feature type="domain" description="Cobalamin biosynthesis precorrin-8X methylmutase CobH/CbiC" evidence="5">
    <location>
        <begin position="18"/>
        <end position="194"/>
    </location>
</feature>
<dbReference type="PANTHER" id="PTHR43588">
    <property type="entry name" value="COBALT-PRECORRIN-8 METHYLMUTASE"/>
    <property type="match status" value="1"/>
</dbReference>
<keyword evidence="4" id="KW-0413">Isomerase</keyword>
<evidence type="ECO:0000256" key="1">
    <source>
        <dbReference type="ARBA" id="ARBA00004953"/>
    </source>
</evidence>
<evidence type="ECO:0000256" key="4">
    <source>
        <dbReference type="ARBA" id="ARBA00023235"/>
    </source>
</evidence>